<proteinExistence type="predicted"/>
<accession>A0A0F8ZCY0</accession>
<dbReference type="InterPro" id="IPR039426">
    <property type="entry name" value="TonB-dep_rcpt-like"/>
</dbReference>
<name>A0A0F8ZCY0_9ZZZZ</name>
<reference evidence="2" key="1">
    <citation type="journal article" date="2015" name="Nature">
        <title>Complex archaea that bridge the gap between prokaryotes and eukaryotes.</title>
        <authorList>
            <person name="Spang A."/>
            <person name="Saw J.H."/>
            <person name="Jorgensen S.L."/>
            <person name="Zaremba-Niedzwiedzka K."/>
            <person name="Martijn J."/>
            <person name="Lind A.E."/>
            <person name="van Eijk R."/>
            <person name="Schleper C."/>
            <person name="Guy L."/>
            <person name="Ettema T.J."/>
        </authorList>
    </citation>
    <scope>NUCLEOTIDE SEQUENCE</scope>
</reference>
<dbReference type="PANTHER" id="PTHR40980">
    <property type="entry name" value="PLUG DOMAIN-CONTAINING PROTEIN"/>
    <property type="match status" value="1"/>
</dbReference>
<dbReference type="PROSITE" id="PS52016">
    <property type="entry name" value="TONB_DEPENDENT_REC_3"/>
    <property type="match status" value="1"/>
</dbReference>
<evidence type="ECO:0000313" key="2">
    <source>
        <dbReference type="EMBL" id="KKK91618.1"/>
    </source>
</evidence>
<dbReference type="InterPro" id="IPR012910">
    <property type="entry name" value="Plug_dom"/>
</dbReference>
<dbReference type="Gene3D" id="2.170.130.10">
    <property type="entry name" value="TonB-dependent receptor, plug domain"/>
    <property type="match status" value="1"/>
</dbReference>
<dbReference type="SUPFAM" id="SSF56935">
    <property type="entry name" value="Porins"/>
    <property type="match status" value="1"/>
</dbReference>
<dbReference type="AlphaFoldDB" id="A0A0F8ZCY0"/>
<organism evidence="2">
    <name type="scientific">marine sediment metagenome</name>
    <dbReference type="NCBI Taxonomy" id="412755"/>
    <lineage>
        <taxon>unclassified sequences</taxon>
        <taxon>metagenomes</taxon>
        <taxon>ecological metagenomes</taxon>
    </lineage>
</organism>
<sequence>MIINNKLSFNKKTAISIAITGILASGNVAAQGAEGNTPTVVNEDVEVIAVTGIRSSLRSSMLDKKASNVVTDGIKAEDLGKFPDLNVAESLQRITGVAIDRSGGEGQAVTIRGFGPQFNTVLVNGRQIATDSAGREFNFDVLAADQITGADIYKSNTATLQEGGIGGTVNVTTARPFDFGGLHILGSVKGM</sequence>
<dbReference type="EMBL" id="LAZR01048573">
    <property type="protein sequence ID" value="KKK91618.1"/>
    <property type="molecule type" value="Genomic_DNA"/>
</dbReference>
<evidence type="ECO:0000259" key="1">
    <source>
        <dbReference type="Pfam" id="PF07715"/>
    </source>
</evidence>
<dbReference type="PANTHER" id="PTHR40980:SF3">
    <property type="entry name" value="TONB-DEPENDENT RECEPTOR-LIKE BETA-BARREL DOMAIN-CONTAINING PROTEIN"/>
    <property type="match status" value="1"/>
</dbReference>
<dbReference type="Pfam" id="PF07715">
    <property type="entry name" value="Plug"/>
    <property type="match status" value="1"/>
</dbReference>
<comment type="caution">
    <text evidence="2">The sequence shown here is derived from an EMBL/GenBank/DDBJ whole genome shotgun (WGS) entry which is preliminary data.</text>
</comment>
<dbReference type="InterPro" id="IPR037066">
    <property type="entry name" value="Plug_dom_sf"/>
</dbReference>
<protein>
    <recommendedName>
        <fullName evidence="1">TonB-dependent receptor plug domain-containing protein</fullName>
    </recommendedName>
</protein>
<feature type="domain" description="TonB-dependent receptor plug" evidence="1">
    <location>
        <begin position="67"/>
        <end position="168"/>
    </location>
</feature>
<gene>
    <name evidence="2" type="ORF">LCGC14_2711120</name>
</gene>